<feature type="transmembrane region" description="Helical" evidence="5">
    <location>
        <begin position="146"/>
        <end position="166"/>
    </location>
</feature>
<proteinExistence type="inferred from homology"/>
<dbReference type="Proteomes" id="UP000245680">
    <property type="component" value="Unassembled WGS sequence"/>
</dbReference>
<keyword evidence="2 5" id="KW-0812">Transmembrane</keyword>
<feature type="transmembrane region" description="Helical" evidence="5">
    <location>
        <begin position="239"/>
        <end position="259"/>
    </location>
</feature>
<gene>
    <name evidence="7" type="ORF">DKT77_13730</name>
</gene>
<dbReference type="GO" id="GO:0055085">
    <property type="term" value="P:transmembrane transport"/>
    <property type="evidence" value="ECO:0007669"/>
    <property type="project" value="InterPro"/>
</dbReference>
<dbReference type="Gene3D" id="1.10.3720.10">
    <property type="entry name" value="MetI-like"/>
    <property type="match status" value="1"/>
</dbReference>
<evidence type="ECO:0000256" key="5">
    <source>
        <dbReference type="RuleBase" id="RU363032"/>
    </source>
</evidence>
<evidence type="ECO:0000259" key="6">
    <source>
        <dbReference type="PROSITE" id="PS50928"/>
    </source>
</evidence>
<feature type="transmembrane region" description="Helical" evidence="5">
    <location>
        <begin position="109"/>
        <end position="134"/>
    </location>
</feature>
<dbReference type="InterPro" id="IPR000515">
    <property type="entry name" value="MetI-like"/>
</dbReference>
<reference evidence="7 8" key="1">
    <citation type="submission" date="2018-05" db="EMBL/GenBank/DDBJ databases">
        <title>Rhodobacteraceae gen. nov., sp. nov. isolated from sea water.</title>
        <authorList>
            <person name="Ren Y."/>
        </authorList>
    </citation>
    <scope>NUCLEOTIDE SEQUENCE [LARGE SCALE GENOMIC DNA]</scope>
    <source>
        <strain evidence="7 8">TG-679</strain>
    </source>
</reference>
<feature type="transmembrane region" description="Helical" evidence="5">
    <location>
        <begin position="52"/>
        <end position="77"/>
    </location>
</feature>
<comment type="caution">
    <text evidence="7">The sequence shown here is derived from an EMBL/GenBank/DDBJ whole genome shotgun (WGS) entry which is preliminary data.</text>
</comment>
<name>A0A2V2LFT3_9RHOB</name>
<evidence type="ECO:0000313" key="7">
    <source>
        <dbReference type="EMBL" id="PWR02057.1"/>
    </source>
</evidence>
<feature type="transmembrane region" description="Helical" evidence="5">
    <location>
        <begin position="196"/>
        <end position="219"/>
    </location>
</feature>
<dbReference type="PANTHER" id="PTHR43759">
    <property type="entry name" value="TREHALOSE TRANSPORT SYSTEM PERMEASE PROTEIN SUGA"/>
    <property type="match status" value="1"/>
</dbReference>
<keyword evidence="8" id="KW-1185">Reference proteome</keyword>
<dbReference type="AlphaFoldDB" id="A0A2V2LFT3"/>
<dbReference type="GO" id="GO:0005886">
    <property type="term" value="C:plasma membrane"/>
    <property type="evidence" value="ECO:0007669"/>
    <property type="project" value="UniProtKB-SubCell"/>
</dbReference>
<keyword evidence="5" id="KW-0813">Transport</keyword>
<dbReference type="InterPro" id="IPR052730">
    <property type="entry name" value="Sugar_ABC_transporter"/>
</dbReference>
<dbReference type="EMBL" id="QGKU01000042">
    <property type="protein sequence ID" value="PWR02057.1"/>
    <property type="molecule type" value="Genomic_DNA"/>
</dbReference>
<feature type="transmembrane region" description="Helical" evidence="5">
    <location>
        <begin position="303"/>
        <end position="325"/>
    </location>
</feature>
<keyword evidence="3 5" id="KW-1133">Transmembrane helix</keyword>
<organism evidence="7 8">
    <name type="scientific">Meridianimarinicoccus roseus</name>
    <dbReference type="NCBI Taxonomy" id="2072018"/>
    <lineage>
        <taxon>Bacteria</taxon>
        <taxon>Pseudomonadati</taxon>
        <taxon>Pseudomonadota</taxon>
        <taxon>Alphaproteobacteria</taxon>
        <taxon>Rhodobacterales</taxon>
        <taxon>Paracoccaceae</taxon>
        <taxon>Meridianimarinicoccus</taxon>
    </lineage>
</organism>
<protein>
    <submittedName>
        <fullName evidence="7">Sugar ABC transporter permease</fullName>
    </submittedName>
</protein>
<feature type="domain" description="ABC transmembrane type-1" evidence="6">
    <location>
        <begin position="109"/>
        <end position="321"/>
    </location>
</feature>
<dbReference type="Pfam" id="PF00528">
    <property type="entry name" value="BPD_transp_1"/>
    <property type="match status" value="1"/>
</dbReference>
<evidence type="ECO:0000256" key="1">
    <source>
        <dbReference type="ARBA" id="ARBA00004651"/>
    </source>
</evidence>
<dbReference type="CDD" id="cd06261">
    <property type="entry name" value="TM_PBP2"/>
    <property type="match status" value="1"/>
</dbReference>
<evidence type="ECO:0000256" key="3">
    <source>
        <dbReference type="ARBA" id="ARBA00022989"/>
    </source>
</evidence>
<comment type="subcellular location">
    <subcellularLocation>
        <location evidence="1 5">Cell membrane</location>
        <topology evidence="1 5">Multi-pass membrane protein</topology>
    </subcellularLocation>
</comment>
<evidence type="ECO:0000256" key="4">
    <source>
        <dbReference type="ARBA" id="ARBA00023136"/>
    </source>
</evidence>
<evidence type="ECO:0000256" key="2">
    <source>
        <dbReference type="ARBA" id="ARBA00022692"/>
    </source>
</evidence>
<evidence type="ECO:0000313" key="8">
    <source>
        <dbReference type="Proteomes" id="UP000245680"/>
    </source>
</evidence>
<dbReference type="RefSeq" id="WP_109812265.1">
    <property type="nucleotide sequence ID" value="NZ_QGKU01000042.1"/>
</dbReference>
<accession>A0A2V2LFT3</accession>
<keyword evidence="4 5" id="KW-0472">Membrane</keyword>
<dbReference type="InterPro" id="IPR035906">
    <property type="entry name" value="MetI-like_sf"/>
</dbReference>
<dbReference type="PROSITE" id="PS50928">
    <property type="entry name" value="ABC_TM1"/>
    <property type="match status" value="1"/>
</dbReference>
<dbReference type="OrthoDB" id="9773727at2"/>
<comment type="similarity">
    <text evidence="5">Belongs to the binding-protein-dependent transport system permease family.</text>
</comment>
<dbReference type="SUPFAM" id="SSF161098">
    <property type="entry name" value="MetI-like"/>
    <property type="match status" value="1"/>
</dbReference>
<dbReference type="PANTHER" id="PTHR43759:SF1">
    <property type="entry name" value="GLUCOSE IMPORT SYSTEM PERMEASE PROTEIN GLCT"/>
    <property type="match status" value="1"/>
</dbReference>
<sequence length="333" mass="37182">MTEATHFGKEGAFRLAGDLFRAREHSTEVEARPISDPKPRPTSFNPPAPKRYYLYLMAPAIAILAFISLYPFFWLIVLSLQDVDIGGGEWVGFKNYARLLQDPRFKDGWILLLQYSAMCLGLQLTIGMILAVIVNNSKYEKFLVTALLMPMMMAPAVAGLLWLFLYNGTFGWYHWIFQSIGLLDSASILATPGTALYGIVLVDVWQWTPLITLIALAGLKRVPRDQLEANMVDGASPMRNFFAITLPNLYPVLLIAVLLRFMDNFRFIDHILVLTGGGPGSATKILPVYLFEVAFKFFKLGRGAAIALTLLIVTIVLGMILVRVFDKPKSGRT</sequence>